<protein>
    <submittedName>
        <fullName evidence="7">Long polar fimbria protein A</fullName>
    </submittedName>
</protein>
<dbReference type="EMBL" id="LXEN01000005">
    <property type="protein sequence ID" value="OAT39177.1"/>
    <property type="molecule type" value="Genomic_DNA"/>
</dbReference>
<comment type="similarity">
    <text evidence="2">Belongs to the fimbrial protein family.</text>
</comment>
<dbReference type="InterPro" id="IPR050263">
    <property type="entry name" value="Bact_Fimbrial_Adh_Pro"/>
</dbReference>
<dbReference type="RefSeq" id="WP_066745459.1">
    <property type="nucleotide sequence ID" value="NZ_LXEN01000005.1"/>
</dbReference>
<evidence type="ECO:0000313" key="7">
    <source>
        <dbReference type="EMBL" id="OAT39177.1"/>
    </source>
</evidence>
<dbReference type="STRING" id="1354337.M983_0127"/>
<keyword evidence="4" id="KW-0281">Fimbrium</keyword>
<dbReference type="PANTHER" id="PTHR33420">
    <property type="entry name" value="FIMBRIAL SUBUNIT ELFA-RELATED"/>
    <property type="match status" value="1"/>
</dbReference>
<dbReference type="Proteomes" id="UP000094023">
    <property type="component" value="Unassembled WGS sequence"/>
</dbReference>
<evidence type="ECO:0000256" key="5">
    <source>
        <dbReference type="SAM" id="SignalP"/>
    </source>
</evidence>
<evidence type="ECO:0000256" key="2">
    <source>
        <dbReference type="ARBA" id="ARBA00006671"/>
    </source>
</evidence>
<evidence type="ECO:0000256" key="1">
    <source>
        <dbReference type="ARBA" id="ARBA00004561"/>
    </source>
</evidence>
<comment type="subcellular location">
    <subcellularLocation>
        <location evidence="1">Fimbrium</location>
    </subcellularLocation>
</comment>
<proteinExistence type="inferred from homology"/>
<dbReference type="SUPFAM" id="SSF49401">
    <property type="entry name" value="Bacterial adhesins"/>
    <property type="match status" value="1"/>
</dbReference>
<keyword evidence="3 5" id="KW-0732">Signal</keyword>
<feature type="signal peptide" evidence="5">
    <location>
        <begin position="1"/>
        <end position="23"/>
    </location>
</feature>
<evidence type="ECO:0000256" key="4">
    <source>
        <dbReference type="ARBA" id="ARBA00023263"/>
    </source>
</evidence>
<dbReference type="Gene3D" id="2.60.40.1090">
    <property type="entry name" value="Fimbrial-type adhesion domain"/>
    <property type="match status" value="1"/>
</dbReference>
<dbReference type="InterPro" id="IPR000259">
    <property type="entry name" value="Adhesion_dom_fimbrial"/>
</dbReference>
<dbReference type="InterPro" id="IPR036937">
    <property type="entry name" value="Adhesion_dom_fimbrial_sf"/>
</dbReference>
<reference evidence="7 8" key="1">
    <citation type="submission" date="2016-04" db="EMBL/GenBank/DDBJ databases">
        <title>ATOL: Assembling a taxonomically balanced genome-scale reconstruction of the evolutionary history of the Enterobacteriaceae.</title>
        <authorList>
            <person name="Plunkett G.III."/>
            <person name="Neeno-Eckwall E.C."/>
            <person name="Glasner J.D."/>
            <person name="Perna N.T."/>
        </authorList>
    </citation>
    <scope>NUCLEOTIDE SEQUENCE [LARGE SCALE GENOMIC DNA]</scope>
    <source>
        <strain evidence="7 8">ATCC 19692</strain>
    </source>
</reference>
<name>A0A198GP26_9GAMM</name>
<dbReference type="PANTHER" id="PTHR33420:SF3">
    <property type="entry name" value="FIMBRIAL SUBUNIT ELFA"/>
    <property type="match status" value="1"/>
</dbReference>
<evidence type="ECO:0000259" key="6">
    <source>
        <dbReference type="Pfam" id="PF00419"/>
    </source>
</evidence>
<evidence type="ECO:0000256" key="3">
    <source>
        <dbReference type="ARBA" id="ARBA00022729"/>
    </source>
</evidence>
<feature type="chain" id="PRO_5008279195" evidence="5">
    <location>
        <begin position="24"/>
        <end position="185"/>
    </location>
</feature>
<dbReference type="InterPro" id="IPR008966">
    <property type="entry name" value="Adhesion_dom_sf"/>
</dbReference>
<dbReference type="AlphaFoldDB" id="A0A198GP26"/>
<gene>
    <name evidence="7" type="ORF">M983_0127</name>
</gene>
<accession>A0A198GP26</accession>
<sequence length="185" mass="20330">MRINSFKIITPLLLVLSTSNVMANNSSGTINFNGEILSTSCTLLTQNINVELPKINKTDLPKLNMLPKNVTSKNSKPFEIILQDCGDNNKTVDVTLKSNKVMDRHSHIMLNLNTSPSAAKDVGITINVNELENKESIKLDGSKPLTKKITDKKAIYKFTANYVSTGNNPTSGIVTTQATFDIVYK</sequence>
<evidence type="ECO:0000313" key="8">
    <source>
        <dbReference type="Proteomes" id="UP000094023"/>
    </source>
</evidence>
<dbReference type="GO" id="GO:0043709">
    <property type="term" value="P:cell adhesion involved in single-species biofilm formation"/>
    <property type="evidence" value="ECO:0007669"/>
    <property type="project" value="TreeGrafter"/>
</dbReference>
<feature type="domain" description="Fimbrial-type adhesion" evidence="6">
    <location>
        <begin position="30"/>
        <end position="184"/>
    </location>
</feature>
<organism evidence="7 8">
    <name type="scientific">Proteus myxofaciens ATCC 19692</name>
    <dbReference type="NCBI Taxonomy" id="1354337"/>
    <lineage>
        <taxon>Bacteria</taxon>
        <taxon>Pseudomonadati</taxon>
        <taxon>Pseudomonadota</taxon>
        <taxon>Gammaproteobacteria</taxon>
        <taxon>Enterobacterales</taxon>
        <taxon>Morganellaceae</taxon>
        <taxon>Proteus</taxon>
    </lineage>
</organism>
<dbReference type="OrthoDB" id="6455611at2"/>
<dbReference type="Pfam" id="PF00419">
    <property type="entry name" value="Fimbrial"/>
    <property type="match status" value="1"/>
</dbReference>
<comment type="caution">
    <text evidence="7">The sequence shown here is derived from an EMBL/GenBank/DDBJ whole genome shotgun (WGS) entry which is preliminary data.</text>
</comment>
<dbReference type="GO" id="GO:0009289">
    <property type="term" value="C:pilus"/>
    <property type="evidence" value="ECO:0007669"/>
    <property type="project" value="UniProtKB-SubCell"/>
</dbReference>
<keyword evidence="8" id="KW-1185">Reference proteome</keyword>